<gene>
    <name evidence="1" type="ORF">PR048_022919</name>
</gene>
<sequence>MASSLTTTPPRPLRRLKYVRITPGSKWCSGQTTCHQPSQRTGFDSRQENPTFTCGKRPGILLCCSKEAPKGGSWKKEGELSKPNRVLCTQNLHLDSNVPDNGTLQGANGLVSPYPTRLLHSRGATGCAPYFPGFTLTHAKDFFYWASSKFLQLTVGSSRHRRGLDLRQVQHQVPTSRFAARNRKTKSSRREFLAIHDERYRGRLQAALLDWVPLLTIWRPCSSRKDAQFSNLSYRTLPHPPKVPEFLSPTKAGIWRRLCVPASFLYVSPPPPDTTMGGSYPLSRRVVAKRERGGGGGGEESLGMYGPLCKYFTRFAPRRRAASRVRRGRLGQHTT</sequence>
<accession>A0ABQ9GSM3</accession>
<keyword evidence="2" id="KW-1185">Reference proteome</keyword>
<evidence type="ECO:0000313" key="1">
    <source>
        <dbReference type="EMBL" id="KAJ8875029.1"/>
    </source>
</evidence>
<comment type="caution">
    <text evidence="1">The sequence shown here is derived from an EMBL/GenBank/DDBJ whole genome shotgun (WGS) entry which is preliminary data.</text>
</comment>
<dbReference type="Proteomes" id="UP001159363">
    <property type="component" value="Chromosome 8"/>
</dbReference>
<reference evidence="1 2" key="1">
    <citation type="submission" date="2023-02" db="EMBL/GenBank/DDBJ databases">
        <title>LHISI_Scaffold_Assembly.</title>
        <authorList>
            <person name="Stuart O.P."/>
            <person name="Cleave R."/>
            <person name="Magrath M.J.L."/>
            <person name="Mikheyev A.S."/>
        </authorList>
    </citation>
    <scope>NUCLEOTIDE SEQUENCE [LARGE SCALE GENOMIC DNA]</scope>
    <source>
        <strain evidence="1">Daus_M_001</strain>
        <tissue evidence="1">Leg muscle</tissue>
    </source>
</reference>
<organism evidence="1 2">
    <name type="scientific">Dryococelus australis</name>
    <dbReference type="NCBI Taxonomy" id="614101"/>
    <lineage>
        <taxon>Eukaryota</taxon>
        <taxon>Metazoa</taxon>
        <taxon>Ecdysozoa</taxon>
        <taxon>Arthropoda</taxon>
        <taxon>Hexapoda</taxon>
        <taxon>Insecta</taxon>
        <taxon>Pterygota</taxon>
        <taxon>Neoptera</taxon>
        <taxon>Polyneoptera</taxon>
        <taxon>Phasmatodea</taxon>
        <taxon>Verophasmatodea</taxon>
        <taxon>Anareolatae</taxon>
        <taxon>Phasmatidae</taxon>
        <taxon>Eurycanthinae</taxon>
        <taxon>Dryococelus</taxon>
    </lineage>
</organism>
<protein>
    <submittedName>
        <fullName evidence="1">Uncharacterized protein</fullName>
    </submittedName>
</protein>
<evidence type="ECO:0000313" key="2">
    <source>
        <dbReference type="Proteomes" id="UP001159363"/>
    </source>
</evidence>
<name>A0ABQ9GSM3_9NEOP</name>
<dbReference type="EMBL" id="JARBHB010000009">
    <property type="protein sequence ID" value="KAJ8875029.1"/>
    <property type="molecule type" value="Genomic_DNA"/>
</dbReference>
<proteinExistence type="predicted"/>